<name>A0A2J7RRH4_9NEOP</name>
<gene>
    <name evidence="8" type="primary">lyrm2</name>
    <name evidence="8" type="ORF">B7P43_G11559</name>
</gene>
<organism evidence="8 9">
    <name type="scientific">Cryptotermes secundus</name>
    <dbReference type="NCBI Taxonomy" id="105785"/>
    <lineage>
        <taxon>Eukaryota</taxon>
        <taxon>Metazoa</taxon>
        <taxon>Ecdysozoa</taxon>
        <taxon>Arthropoda</taxon>
        <taxon>Hexapoda</taxon>
        <taxon>Insecta</taxon>
        <taxon>Pterygota</taxon>
        <taxon>Neoptera</taxon>
        <taxon>Polyneoptera</taxon>
        <taxon>Dictyoptera</taxon>
        <taxon>Blattodea</taxon>
        <taxon>Blattoidea</taxon>
        <taxon>Termitoidae</taxon>
        <taxon>Kalotermitidae</taxon>
        <taxon>Cryptotermitinae</taxon>
        <taxon>Cryptotermes</taxon>
    </lineage>
</organism>
<dbReference type="GO" id="GO:0005739">
    <property type="term" value="C:mitochondrion"/>
    <property type="evidence" value="ECO:0007669"/>
    <property type="project" value="UniProtKB-SubCell"/>
</dbReference>
<dbReference type="EMBL" id="NEVH01000604">
    <property type="protein sequence ID" value="PNF43441.1"/>
    <property type="molecule type" value="Genomic_DNA"/>
</dbReference>
<keyword evidence="4" id="KW-0496">Mitochondrion</keyword>
<comment type="caution">
    <text evidence="8">The sequence shown here is derived from an EMBL/GenBank/DDBJ whole genome shotgun (WGS) entry which is preliminary data.</text>
</comment>
<evidence type="ECO:0000256" key="3">
    <source>
        <dbReference type="ARBA" id="ARBA00022946"/>
    </source>
</evidence>
<keyword evidence="9" id="KW-1185">Reference proteome</keyword>
<dbReference type="Proteomes" id="UP000235965">
    <property type="component" value="Unassembled WGS sequence"/>
</dbReference>
<comment type="function">
    <text evidence="6">Involved in efficient integration of the N-module into mitochondrial respiratory chain complex I.</text>
</comment>
<dbReference type="InterPro" id="IPR045293">
    <property type="entry name" value="Complex1_LYR_LYRM2"/>
</dbReference>
<keyword evidence="3" id="KW-0809">Transit peptide</keyword>
<feature type="domain" description="Complex 1 LYR protein" evidence="7">
    <location>
        <begin position="19"/>
        <end position="77"/>
    </location>
</feature>
<evidence type="ECO:0000256" key="2">
    <source>
        <dbReference type="ARBA" id="ARBA00009508"/>
    </source>
</evidence>
<dbReference type="AlphaFoldDB" id="A0A2J7RRH4"/>
<reference evidence="8 9" key="1">
    <citation type="submission" date="2017-12" db="EMBL/GenBank/DDBJ databases">
        <title>Hemimetabolous genomes reveal molecular basis of termite eusociality.</title>
        <authorList>
            <person name="Harrison M.C."/>
            <person name="Jongepier E."/>
            <person name="Robertson H.M."/>
            <person name="Arning N."/>
            <person name="Bitard-Feildel T."/>
            <person name="Chao H."/>
            <person name="Childers C.P."/>
            <person name="Dinh H."/>
            <person name="Doddapaneni H."/>
            <person name="Dugan S."/>
            <person name="Gowin J."/>
            <person name="Greiner C."/>
            <person name="Han Y."/>
            <person name="Hu H."/>
            <person name="Hughes D.S.T."/>
            <person name="Huylmans A.-K."/>
            <person name="Kemena C."/>
            <person name="Kremer L.P.M."/>
            <person name="Lee S.L."/>
            <person name="Lopez-Ezquerra A."/>
            <person name="Mallet L."/>
            <person name="Monroy-Kuhn J.M."/>
            <person name="Moser A."/>
            <person name="Murali S.C."/>
            <person name="Muzny D.M."/>
            <person name="Otani S."/>
            <person name="Piulachs M.-D."/>
            <person name="Poelchau M."/>
            <person name="Qu J."/>
            <person name="Schaub F."/>
            <person name="Wada-Katsumata A."/>
            <person name="Worley K.C."/>
            <person name="Xie Q."/>
            <person name="Ylla G."/>
            <person name="Poulsen M."/>
            <person name="Gibbs R.A."/>
            <person name="Schal C."/>
            <person name="Richards S."/>
            <person name="Belles X."/>
            <person name="Korb J."/>
            <person name="Bornberg-Bauer E."/>
        </authorList>
    </citation>
    <scope>NUCLEOTIDE SEQUENCE [LARGE SCALE GENOMIC DNA]</scope>
    <source>
        <tissue evidence="8">Whole body</tissue>
    </source>
</reference>
<dbReference type="OrthoDB" id="74240at2759"/>
<evidence type="ECO:0000256" key="6">
    <source>
        <dbReference type="ARBA" id="ARBA00044735"/>
    </source>
</evidence>
<dbReference type="FunCoup" id="A0A2J7RRH4">
    <property type="interactions" value="462"/>
</dbReference>
<dbReference type="CDD" id="cd20262">
    <property type="entry name" value="Complex1_LYR_LYRM2"/>
    <property type="match status" value="1"/>
</dbReference>
<evidence type="ECO:0000313" key="8">
    <source>
        <dbReference type="EMBL" id="PNF43441.1"/>
    </source>
</evidence>
<evidence type="ECO:0000256" key="1">
    <source>
        <dbReference type="ARBA" id="ARBA00004173"/>
    </source>
</evidence>
<evidence type="ECO:0000313" key="9">
    <source>
        <dbReference type="Proteomes" id="UP000235965"/>
    </source>
</evidence>
<comment type="subcellular location">
    <subcellularLocation>
        <location evidence="1">Mitochondrion</location>
    </subcellularLocation>
</comment>
<dbReference type="InterPro" id="IPR008011">
    <property type="entry name" value="Complex1_LYR_dom"/>
</dbReference>
<evidence type="ECO:0000256" key="5">
    <source>
        <dbReference type="ARBA" id="ARBA00026235"/>
    </source>
</evidence>
<proteinExistence type="inferred from homology"/>
<comment type="similarity">
    <text evidence="2">Belongs to the complex I LYR family.</text>
</comment>
<dbReference type="PANTHER" id="PTHR13675">
    <property type="entry name" value="LYR MOTIF-CONTAINING PROTEIN 2"/>
    <property type="match status" value="1"/>
</dbReference>
<dbReference type="Pfam" id="PF05347">
    <property type="entry name" value="Complex1_LYR"/>
    <property type="match status" value="1"/>
</dbReference>
<evidence type="ECO:0000259" key="7">
    <source>
        <dbReference type="Pfam" id="PF05347"/>
    </source>
</evidence>
<dbReference type="PANTHER" id="PTHR13675:SF0">
    <property type="entry name" value="LYR MOTIF-CONTAINING PROTEIN 2"/>
    <property type="match status" value="1"/>
</dbReference>
<protein>
    <recommendedName>
        <fullName evidence="5">LYR motif-containing protein 2</fullName>
    </recommendedName>
</protein>
<evidence type="ECO:0000256" key="4">
    <source>
        <dbReference type="ARBA" id="ARBA00023128"/>
    </source>
</evidence>
<sequence length="86" mass="10394">MSEKMPQATMTLKQFMLRQQVLKLYRSFLRAIRDVPDEESRKELLEWARSDFKNNKHHTDEYAIKMLISHGERQLKQLQQNVAFSR</sequence>
<accession>A0A2J7RRH4</accession>
<dbReference type="InParanoid" id="A0A2J7RRH4"/>